<proteinExistence type="predicted"/>
<name>A0A8J7RPK1_9BACT</name>
<dbReference type="GO" id="GO:0016829">
    <property type="term" value="F:lyase activity"/>
    <property type="evidence" value="ECO:0007669"/>
    <property type="project" value="UniProtKB-KW"/>
</dbReference>
<dbReference type="SUPFAM" id="SSF48230">
    <property type="entry name" value="Chondroitin AC/alginate lyase"/>
    <property type="match status" value="1"/>
</dbReference>
<dbReference type="EMBL" id="JAFIDN010000015">
    <property type="protein sequence ID" value="MBP3193818.1"/>
    <property type="molecule type" value="Genomic_DNA"/>
</dbReference>
<dbReference type="InterPro" id="IPR031680">
    <property type="entry name" value="Hepar_II_III_N"/>
</dbReference>
<feature type="domain" description="Heparin-sulfate lyase N-terminal" evidence="6">
    <location>
        <begin position="129"/>
        <end position="271"/>
    </location>
</feature>
<keyword evidence="8" id="KW-1185">Reference proteome</keyword>
<dbReference type="PANTHER" id="PTHR39210">
    <property type="entry name" value="HEPARIN-SULFATE LYASE"/>
    <property type="match status" value="1"/>
</dbReference>
<comment type="subcellular location">
    <subcellularLocation>
        <location evidence="1">Periplasm</location>
    </subcellularLocation>
</comment>
<feature type="domain" description="Heparinase II/III-like C-terminal" evidence="5">
    <location>
        <begin position="283"/>
        <end position="491"/>
    </location>
</feature>
<accession>A0A8J7RPK1</accession>
<keyword evidence="4 7" id="KW-0456">Lyase</keyword>
<keyword evidence="3" id="KW-0574">Periplasm</keyword>
<protein>
    <submittedName>
        <fullName evidence="7">Alginate lyase family protein</fullName>
    </submittedName>
</protein>
<dbReference type="Pfam" id="PF16889">
    <property type="entry name" value="Hepar_II_III_N"/>
    <property type="match status" value="1"/>
</dbReference>
<dbReference type="GO" id="GO:0042597">
    <property type="term" value="C:periplasmic space"/>
    <property type="evidence" value="ECO:0007669"/>
    <property type="project" value="UniProtKB-SubCell"/>
</dbReference>
<dbReference type="Gene3D" id="1.50.10.100">
    <property type="entry name" value="Chondroitin AC/alginate lyase"/>
    <property type="match status" value="1"/>
</dbReference>
<dbReference type="RefSeq" id="WP_210513277.1">
    <property type="nucleotide sequence ID" value="NZ_JAFIDN010000015.1"/>
</dbReference>
<evidence type="ECO:0000256" key="1">
    <source>
        <dbReference type="ARBA" id="ARBA00004418"/>
    </source>
</evidence>
<comment type="caution">
    <text evidence="7">The sequence shown here is derived from an EMBL/GenBank/DDBJ whole genome shotgun (WGS) entry which is preliminary data.</text>
</comment>
<evidence type="ECO:0000256" key="2">
    <source>
        <dbReference type="ARBA" id="ARBA00022729"/>
    </source>
</evidence>
<evidence type="ECO:0000256" key="3">
    <source>
        <dbReference type="ARBA" id="ARBA00022764"/>
    </source>
</evidence>
<sequence>MRDQLFPVEVPVVKNASGFQEIKLHPFPKQFKHYFGDGKFFLLNKKFAFDETICWNYTGYGKLWAYHLNYFDFLHQPGMMWDTGKELIDDFLKDIQKRKIGMEPYPISLRTINWVKFMTVHNCYSQEIVDSLNAHFQVLQKKLEFHLLANHLLENGFSLLFGAVFFQDEKITHLTRRILTSELEEQILDDGAHFELSPMYHVILLQRALDGYNLLINNYHNLKEVQDLLKHKIQMMVNWLNTIIFSNGDIPMFNDSTQGQALDPKTILDYAKQFGFHPGPLQLSESGYRKFEVADTEIVTDVGPSGPDYQPGHAHCDIFSFVLYHNGKPVIVDRGISTYQKNYLREEERGTASHNTVMVNGEEQSDVWCGFRLGRRARTTIREDRNDYLSAEHDGYRFLGITHHRTWSLKDSMLEVNDHISGPDHDAEAYFHFPPDITPRQLSGQKYQCGPLVFRFHGAEHVNTDTYEYCQGFNKRTPSKKLVVRFRGELQTVISK</sequence>
<evidence type="ECO:0000259" key="6">
    <source>
        <dbReference type="Pfam" id="PF16889"/>
    </source>
</evidence>
<reference evidence="7" key="1">
    <citation type="submission" date="2021-02" db="EMBL/GenBank/DDBJ databases">
        <title>Natronogracilivirga saccharolytica gen. nov. sp. nov. a new anaerobic, haloalkiliphilic carbohydrate-fermenting bacterium from soda lake and proposing of Cyclonatronumiaceae fam. nov. in the phylum Balneolaeota.</title>
        <authorList>
            <person name="Zhilina T.N."/>
            <person name="Sorokin D.Y."/>
            <person name="Zavarzina D.G."/>
            <person name="Toshchakov S.V."/>
            <person name="Kublanov I.V."/>
        </authorList>
    </citation>
    <scope>NUCLEOTIDE SEQUENCE</scope>
    <source>
        <strain evidence="7">Z-1702</strain>
    </source>
</reference>
<evidence type="ECO:0000313" key="7">
    <source>
        <dbReference type="EMBL" id="MBP3193818.1"/>
    </source>
</evidence>
<dbReference type="Gene3D" id="2.70.98.70">
    <property type="match status" value="1"/>
</dbReference>
<dbReference type="AlphaFoldDB" id="A0A8J7RPK1"/>
<dbReference type="InterPro" id="IPR012480">
    <property type="entry name" value="Hepar_II_III_C"/>
</dbReference>
<keyword evidence="2" id="KW-0732">Signal</keyword>
<dbReference type="InterPro" id="IPR008929">
    <property type="entry name" value="Chondroitin_lyas"/>
</dbReference>
<evidence type="ECO:0000313" key="8">
    <source>
        <dbReference type="Proteomes" id="UP000673975"/>
    </source>
</evidence>
<evidence type="ECO:0000259" key="5">
    <source>
        <dbReference type="Pfam" id="PF07940"/>
    </source>
</evidence>
<dbReference type="Proteomes" id="UP000673975">
    <property type="component" value="Unassembled WGS sequence"/>
</dbReference>
<dbReference type="PANTHER" id="PTHR39210:SF1">
    <property type="entry name" value="HEPARIN-SULFATE LYASE"/>
    <property type="match status" value="1"/>
</dbReference>
<evidence type="ECO:0000256" key="4">
    <source>
        <dbReference type="ARBA" id="ARBA00023239"/>
    </source>
</evidence>
<organism evidence="7 8">
    <name type="scientific">Natronogracilivirga saccharolytica</name>
    <dbReference type="NCBI Taxonomy" id="2812953"/>
    <lineage>
        <taxon>Bacteria</taxon>
        <taxon>Pseudomonadati</taxon>
        <taxon>Balneolota</taxon>
        <taxon>Balneolia</taxon>
        <taxon>Balneolales</taxon>
        <taxon>Cyclonatronaceae</taxon>
        <taxon>Natronogracilivirga</taxon>
    </lineage>
</organism>
<gene>
    <name evidence="7" type="ORF">NATSA_14165</name>
</gene>
<dbReference type="Pfam" id="PF07940">
    <property type="entry name" value="Hepar_II_III_C"/>
    <property type="match status" value="1"/>
</dbReference>